<dbReference type="EMBL" id="UYRU01059119">
    <property type="protein sequence ID" value="VDN14391.1"/>
    <property type="molecule type" value="Genomic_DNA"/>
</dbReference>
<accession>A0A3P7M8T0</accession>
<proteinExistence type="predicted"/>
<dbReference type="AlphaFoldDB" id="A0A3P7M8T0"/>
<gene>
    <name evidence="1" type="ORF">DILT_LOCUS10222</name>
</gene>
<reference evidence="1 2" key="1">
    <citation type="submission" date="2018-11" db="EMBL/GenBank/DDBJ databases">
        <authorList>
            <consortium name="Pathogen Informatics"/>
        </authorList>
    </citation>
    <scope>NUCLEOTIDE SEQUENCE [LARGE SCALE GENOMIC DNA]</scope>
</reference>
<protein>
    <submittedName>
        <fullName evidence="1">Uncharacterized protein</fullName>
    </submittedName>
</protein>
<sequence>MVELSNAYHGSHQVPVNTVERLEPADEESRREDDLTTWRWISVSLPLTHRIEIEGALTVSNSLLTNVLTYVFLREHGMLRYRVAISPAG</sequence>
<dbReference type="Proteomes" id="UP000281553">
    <property type="component" value="Unassembled WGS sequence"/>
</dbReference>
<evidence type="ECO:0000313" key="1">
    <source>
        <dbReference type="EMBL" id="VDN14391.1"/>
    </source>
</evidence>
<keyword evidence="2" id="KW-1185">Reference proteome</keyword>
<name>A0A3P7M8T0_DIBLA</name>
<evidence type="ECO:0000313" key="2">
    <source>
        <dbReference type="Proteomes" id="UP000281553"/>
    </source>
</evidence>
<organism evidence="1 2">
    <name type="scientific">Dibothriocephalus latus</name>
    <name type="common">Fish tapeworm</name>
    <name type="synonym">Diphyllobothrium latum</name>
    <dbReference type="NCBI Taxonomy" id="60516"/>
    <lineage>
        <taxon>Eukaryota</taxon>
        <taxon>Metazoa</taxon>
        <taxon>Spiralia</taxon>
        <taxon>Lophotrochozoa</taxon>
        <taxon>Platyhelminthes</taxon>
        <taxon>Cestoda</taxon>
        <taxon>Eucestoda</taxon>
        <taxon>Diphyllobothriidea</taxon>
        <taxon>Diphyllobothriidae</taxon>
        <taxon>Dibothriocephalus</taxon>
    </lineage>
</organism>